<keyword evidence="2" id="KW-0732">Signal</keyword>
<evidence type="ECO:0000256" key="2">
    <source>
        <dbReference type="SAM" id="SignalP"/>
    </source>
</evidence>
<sequence length="170" mass="17846">MFTFKFFLSFALVVCLAGRALAAFNITVGTAELATKDIIAPTTAIPSLCSQNCTIAQNVLIGCADDASCLCGTDALGNLTQCEQCIFTELIRENKPMADFRAGSNPVLGGYRTACNASTNTMPPADTLVLTLPSDWDGPFVSVLPVGVAIIYALFGGFFGISGILLLCNM</sequence>
<feature type="chain" id="PRO_5001645382" description="Extracellular membrane protein CFEM domain-containing protein" evidence="2">
    <location>
        <begin position="23"/>
        <end position="170"/>
    </location>
</feature>
<evidence type="ECO:0000256" key="1">
    <source>
        <dbReference type="SAM" id="Phobius"/>
    </source>
</evidence>
<proteinExistence type="predicted"/>
<reference evidence="4" key="1">
    <citation type="journal article" date="2014" name="Proc. Natl. Acad. Sci. U.S.A.">
        <title>Extensive sampling of basidiomycete genomes demonstrates inadequacy of the white-rot/brown-rot paradigm for wood decay fungi.</title>
        <authorList>
            <person name="Riley R."/>
            <person name="Salamov A.A."/>
            <person name="Brown D.W."/>
            <person name="Nagy L.G."/>
            <person name="Floudas D."/>
            <person name="Held B.W."/>
            <person name="Levasseur A."/>
            <person name="Lombard V."/>
            <person name="Morin E."/>
            <person name="Otillar R."/>
            <person name="Lindquist E.A."/>
            <person name="Sun H."/>
            <person name="LaButti K.M."/>
            <person name="Schmutz J."/>
            <person name="Jabbour D."/>
            <person name="Luo H."/>
            <person name="Baker S.E."/>
            <person name="Pisabarro A.G."/>
            <person name="Walton J.D."/>
            <person name="Blanchette R.A."/>
            <person name="Henrissat B."/>
            <person name="Martin F."/>
            <person name="Cullen D."/>
            <person name="Hibbett D.S."/>
            <person name="Grigoriev I.V."/>
        </authorList>
    </citation>
    <scope>NUCLEOTIDE SEQUENCE [LARGE SCALE GENOMIC DNA]</scope>
    <source>
        <strain evidence="4">PC15</strain>
    </source>
</reference>
<keyword evidence="1" id="KW-0812">Transmembrane</keyword>
<name>A0A067N7S6_PLEO1</name>
<evidence type="ECO:0000313" key="3">
    <source>
        <dbReference type="EMBL" id="KDQ24093.1"/>
    </source>
</evidence>
<protein>
    <recommendedName>
        <fullName evidence="5">Extracellular membrane protein CFEM domain-containing protein</fullName>
    </recommendedName>
</protein>
<dbReference type="VEuPathDB" id="FungiDB:PLEOSDRAFT_1072564"/>
<organism evidence="3 4">
    <name type="scientific">Pleurotus ostreatus (strain PC15)</name>
    <name type="common">Oyster mushroom</name>
    <dbReference type="NCBI Taxonomy" id="1137138"/>
    <lineage>
        <taxon>Eukaryota</taxon>
        <taxon>Fungi</taxon>
        <taxon>Dikarya</taxon>
        <taxon>Basidiomycota</taxon>
        <taxon>Agaricomycotina</taxon>
        <taxon>Agaricomycetes</taxon>
        <taxon>Agaricomycetidae</taxon>
        <taxon>Agaricales</taxon>
        <taxon>Pleurotineae</taxon>
        <taxon>Pleurotaceae</taxon>
        <taxon>Pleurotus</taxon>
    </lineage>
</organism>
<feature type="signal peptide" evidence="2">
    <location>
        <begin position="1"/>
        <end position="22"/>
    </location>
</feature>
<keyword evidence="1" id="KW-0472">Membrane</keyword>
<keyword evidence="1" id="KW-1133">Transmembrane helix</keyword>
<dbReference type="InParanoid" id="A0A067N7S6"/>
<evidence type="ECO:0000313" key="4">
    <source>
        <dbReference type="Proteomes" id="UP000027073"/>
    </source>
</evidence>
<dbReference type="AlphaFoldDB" id="A0A067N7S6"/>
<evidence type="ECO:0008006" key="5">
    <source>
        <dbReference type="Google" id="ProtNLM"/>
    </source>
</evidence>
<dbReference type="OrthoDB" id="2953532at2759"/>
<accession>A0A067N7S6</accession>
<dbReference type="EMBL" id="KL198012">
    <property type="protein sequence ID" value="KDQ24093.1"/>
    <property type="molecule type" value="Genomic_DNA"/>
</dbReference>
<gene>
    <name evidence="3" type="ORF">PLEOSDRAFT_1072564</name>
</gene>
<dbReference type="Proteomes" id="UP000027073">
    <property type="component" value="Unassembled WGS sequence"/>
</dbReference>
<dbReference type="HOGENOM" id="CLU_132808_0_0_1"/>
<feature type="transmembrane region" description="Helical" evidence="1">
    <location>
        <begin position="140"/>
        <end position="168"/>
    </location>
</feature>